<dbReference type="Gene3D" id="3.40.50.970">
    <property type="match status" value="2"/>
</dbReference>
<dbReference type="Pfam" id="PF03894">
    <property type="entry name" value="XFP"/>
    <property type="match status" value="1"/>
</dbReference>
<dbReference type="InterPro" id="IPR005593">
    <property type="entry name" value="Xul5P/Fru6P_PKetolase"/>
</dbReference>
<dbReference type="Pfam" id="PF09363">
    <property type="entry name" value="XFP_C"/>
    <property type="match status" value="1"/>
</dbReference>
<dbReference type="InterPro" id="IPR009014">
    <property type="entry name" value="Transketo_C/PFOR_II"/>
</dbReference>
<feature type="domain" description="Xylulose 5-phosphate/Fructose 6-phosphate phosphoketolase N-terminal" evidence="6">
    <location>
        <begin position="36"/>
        <end position="395"/>
    </location>
</feature>
<dbReference type="PANTHER" id="PTHR31273:SF1">
    <property type="entry name" value="PHOSPHOKETOLASE-RELATED"/>
    <property type="match status" value="1"/>
</dbReference>
<dbReference type="InterPro" id="IPR029061">
    <property type="entry name" value="THDP-binding"/>
</dbReference>
<protein>
    <recommendedName>
        <fullName evidence="9">Phosphoketolase</fullName>
    </recommendedName>
</protein>
<dbReference type="PANTHER" id="PTHR31273">
    <property type="entry name" value="PHOSPHOKETOLASE-RELATED"/>
    <property type="match status" value="1"/>
</dbReference>
<proteinExistence type="inferred from homology"/>
<evidence type="ECO:0000259" key="5">
    <source>
        <dbReference type="Pfam" id="PF09363"/>
    </source>
</evidence>
<evidence type="ECO:0000256" key="4">
    <source>
        <dbReference type="ARBA" id="ARBA00023239"/>
    </source>
</evidence>
<dbReference type="Proteomes" id="UP001447188">
    <property type="component" value="Unassembled WGS sequence"/>
</dbReference>
<evidence type="ECO:0000256" key="1">
    <source>
        <dbReference type="ARBA" id="ARBA00001964"/>
    </source>
</evidence>
<evidence type="ECO:0000313" key="7">
    <source>
        <dbReference type="EMBL" id="KAL0639181.1"/>
    </source>
</evidence>
<evidence type="ECO:0000256" key="3">
    <source>
        <dbReference type="ARBA" id="ARBA00023052"/>
    </source>
</evidence>
<accession>A0ABR3GTC7</accession>
<evidence type="ECO:0008006" key="9">
    <source>
        <dbReference type="Google" id="ProtNLM"/>
    </source>
</evidence>
<evidence type="ECO:0000259" key="6">
    <source>
        <dbReference type="Pfam" id="PF09364"/>
    </source>
</evidence>
<keyword evidence="4" id="KW-0456">Lyase</keyword>
<comment type="similarity">
    <text evidence="2">Belongs to the XFP family.</text>
</comment>
<dbReference type="PIRSF" id="PIRSF017245">
    <property type="entry name" value="Phosphoketolase"/>
    <property type="match status" value="1"/>
</dbReference>
<organism evidence="7 8">
    <name type="scientific">Discina gigas</name>
    <dbReference type="NCBI Taxonomy" id="1032678"/>
    <lineage>
        <taxon>Eukaryota</taxon>
        <taxon>Fungi</taxon>
        <taxon>Dikarya</taxon>
        <taxon>Ascomycota</taxon>
        <taxon>Pezizomycotina</taxon>
        <taxon>Pezizomycetes</taxon>
        <taxon>Pezizales</taxon>
        <taxon>Discinaceae</taxon>
        <taxon>Discina</taxon>
    </lineage>
</organism>
<evidence type="ECO:0000256" key="2">
    <source>
        <dbReference type="ARBA" id="ARBA00005623"/>
    </source>
</evidence>
<comment type="cofactor">
    <cofactor evidence="1">
        <name>thiamine diphosphate</name>
        <dbReference type="ChEBI" id="CHEBI:58937"/>
    </cofactor>
</comment>
<keyword evidence="8" id="KW-1185">Reference proteome</keyword>
<comment type="caution">
    <text evidence="7">The sequence shown here is derived from an EMBL/GenBank/DDBJ whole genome shotgun (WGS) entry which is preliminary data.</text>
</comment>
<dbReference type="EMBL" id="JBBBZM010000014">
    <property type="protein sequence ID" value="KAL0639181.1"/>
    <property type="molecule type" value="Genomic_DNA"/>
</dbReference>
<dbReference type="Pfam" id="PF09364">
    <property type="entry name" value="XFP_N"/>
    <property type="match status" value="1"/>
</dbReference>
<dbReference type="InterPro" id="IPR019790">
    <property type="entry name" value="Xul5P/Fru6P_PKetolase_CS"/>
</dbReference>
<feature type="domain" description="Xylulose 5-phosphate/Fructose 6-phosphate phosphoketolase C-terminal" evidence="5">
    <location>
        <begin position="605"/>
        <end position="800"/>
    </location>
</feature>
<dbReference type="InterPro" id="IPR018969">
    <property type="entry name" value="Xul5P/Fru6P_PKetolase_C"/>
</dbReference>
<dbReference type="PROSITE" id="PS60002">
    <property type="entry name" value="PHOSPHOKETOLASE_1"/>
    <property type="match status" value="1"/>
</dbReference>
<name>A0ABR3GTC7_9PEZI</name>
<reference evidence="7 8" key="1">
    <citation type="submission" date="2024-02" db="EMBL/GenBank/DDBJ databases">
        <title>Discinaceae phylogenomics.</title>
        <authorList>
            <person name="Dirks A.C."/>
            <person name="James T.Y."/>
        </authorList>
    </citation>
    <scope>NUCLEOTIDE SEQUENCE [LARGE SCALE GENOMIC DNA]</scope>
    <source>
        <strain evidence="7 8">ACD0624</strain>
    </source>
</reference>
<dbReference type="Gene3D" id="3.40.50.920">
    <property type="match status" value="1"/>
</dbReference>
<dbReference type="SUPFAM" id="SSF52518">
    <property type="entry name" value="Thiamin diphosphate-binding fold (THDP-binding)"/>
    <property type="match status" value="2"/>
</dbReference>
<evidence type="ECO:0000313" key="8">
    <source>
        <dbReference type="Proteomes" id="UP001447188"/>
    </source>
</evidence>
<keyword evidence="3" id="KW-0786">Thiamine pyrophosphate</keyword>
<gene>
    <name evidence="7" type="ORF">Q9L58_001867</name>
</gene>
<dbReference type="InterPro" id="IPR018970">
    <property type="entry name" value="Xul5P/Fru6P_PKetolase_N"/>
</dbReference>
<sequence length="833" mass="92420">MPGEVIDRPNPPPCRSRLPNALLELAVKLDTKDALSPDDVQALQEFRKAADYIAAAMIFLRDNILLERDLTPEDIKPRLLGHWGTCPGLTLVYSHLNRVIEKYGSDMLFVIGPGEFPRHGAPAILAALWLEGSLAHFYPNQYSLDRKGLNNLITGFSTPGGFPSHINAQVPGSIHEGGELGYALSVAFGAVMNNKDLIVPVIVGDGEAETGPTATAWHSYKYIDPSESGAVLPIVHINGFKISERTIYGCMDDEELVALFTGYGYQVRFVEDLANIDRDLAASLDWAISHIQHIQKAARDGNPIVKPRWPVILLRTPKGWGAPKKVHGQFVEGSFKSHQVPLPNAASDSEELELLQVWLRKYEPGALFKEDGSPSDLVVKSIPKDMSKRMGVIKEALPTHKPLDIPSWTYLAVERGQQVSSMEVVGSLLDQVLQRNLHNMRVFSPDELESNKLENVLNHTGRNFQWDQYSRHQGGRVVEVLSEHTCQGMMQGYTLTGRTALFPSYESFLGIIHTMMVQYSKFRKIGRETAWRKDTASINYLETSTWARQEHNGHSHQNPSFIGAVLNLRPSAARVYLPPDVNCCLSTIAHMLGSRNYTNLMVGSKQLTPIWLSPSEAEAHCRAGASVWKFASTEMGIHPDVVLCGIGTEVTFEVVAAADWLRQNVPEMRVRVVNVTDLMVLGAEGSHPHAIDDVGFEALFTADRNVHINYHGYVTELKGLLFGRHSLERVSIEGYREEGTTTTPFDMMLVNHVSRYHVAIQAVKGAAKCNQRVSTRLTELMAELLLKIKQCRRYILDNKQGGSADPEGTYDLPKFEDGGGGKPDVTRVGHGCF</sequence>